<reference evidence="1" key="1">
    <citation type="submission" date="2020-05" db="EMBL/GenBank/DDBJ databases">
        <title>Large-scale comparative analyses of tick genomes elucidate their genetic diversity and vector capacities.</title>
        <authorList>
            <person name="Jia N."/>
            <person name="Wang J."/>
            <person name="Shi W."/>
            <person name="Du L."/>
            <person name="Sun Y."/>
            <person name="Zhan W."/>
            <person name="Jiang J."/>
            <person name="Wang Q."/>
            <person name="Zhang B."/>
            <person name="Ji P."/>
            <person name="Sakyi L.B."/>
            <person name="Cui X."/>
            <person name="Yuan T."/>
            <person name="Jiang B."/>
            <person name="Yang W."/>
            <person name="Lam T.T.-Y."/>
            <person name="Chang Q."/>
            <person name="Ding S."/>
            <person name="Wang X."/>
            <person name="Zhu J."/>
            <person name="Ruan X."/>
            <person name="Zhao L."/>
            <person name="Wei J."/>
            <person name="Que T."/>
            <person name="Du C."/>
            <person name="Cheng J."/>
            <person name="Dai P."/>
            <person name="Han X."/>
            <person name="Huang E."/>
            <person name="Gao Y."/>
            <person name="Liu J."/>
            <person name="Shao H."/>
            <person name="Ye R."/>
            <person name="Li L."/>
            <person name="Wei W."/>
            <person name="Wang X."/>
            <person name="Wang C."/>
            <person name="Yang T."/>
            <person name="Huo Q."/>
            <person name="Li W."/>
            <person name="Guo W."/>
            <person name="Chen H."/>
            <person name="Zhou L."/>
            <person name="Ni X."/>
            <person name="Tian J."/>
            <person name="Zhou Y."/>
            <person name="Sheng Y."/>
            <person name="Liu T."/>
            <person name="Pan Y."/>
            <person name="Xia L."/>
            <person name="Li J."/>
            <person name="Zhao F."/>
            <person name="Cao W."/>
        </authorList>
    </citation>
    <scope>NUCLEOTIDE SEQUENCE</scope>
    <source>
        <strain evidence="1">Hyas-2018</strain>
    </source>
</reference>
<evidence type="ECO:0000313" key="1">
    <source>
        <dbReference type="EMBL" id="KAH6930537.1"/>
    </source>
</evidence>
<dbReference type="Proteomes" id="UP000821845">
    <property type="component" value="Chromosome 5"/>
</dbReference>
<gene>
    <name evidence="1" type="ORF">HPB50_014664</name>
</gene>
<sequence length="83" mass="9528">MFTQVNEASSKARLDHDRASYGEAAQSPFVQVTVPSEPAAKDGRIERAEWAPVHTECQLRCRGPSIFHRTSNARHRLYFKWIE</sequence>
<protein>
    <submittedName>
        <fullName evidence="1">Uncharacterized protein</fullName>
    </submittedName>
</protein>
<keyword evidence="2" id="KW-1185">Reference proteome</keyword>
<evidence type="ECO:0000313" key="2">
    <source>
        <dbReference type="Proteomes" id="UP000821845"/>
    </source>
</evidence>
<name>A0ACB7S8Z0_HYAAI</name>
<organism evidence="1 2">
    <name type="scientific">Hyalomma asiaticum</name>
    <name type="common">Tick</name>
    <dbReference type="NCBI Taxonomy" id="266040"/>
    <lineage>
        <taxon>Eukaryota</taxon>
        <taxon>Metazoa</taxon>
        <taxon>Ecdysozoa</taxon>
        <taxon>Arthropoda</taxon>
        <taxon>Chelicerata</taxon>
        <taxon>Arachnida</taxon>
        <taxon>Acari</taxon>
        <taxon>Parasitiformes</taxon>
        <taxon>Ixodida</taxon>
        <taxon>Ixodoidea</taxon>
        <taxon>Ixodidae</taxon>
        <taxon>Hyalomminae</taxon>
        <taxon>Hyalomma</taxon>
    </lineage>
</organism>
<accession>A0ACB7S8Z0</accession>
<dbReference type="EMBL" id="CM023485">
    <property type="protein sequence ID" value="KAH6930537.1"/>
    <property type="molecule type" value="Genomic_DNA"/>
</dbReference>
<comment type="caution">
    <text evidence="1">The sequence shown here is derived from an EMBL/GenBank/DDBJ whole genome shotgun (WGS) entry which is preliminary data.</text>
</comment>
<proteinExistence type="predicted"/>